<dbReference type="SUPFAM" id="SSF53850">
    <property type="entry name" value="Periplasmic binding protein-like II"/>
    <property type="match status" value="1"/>
</dbReference>
<comment type="similarity">
    <text evidence="2">Belongs to the bacterial solute-binding protein 5 family.</text>
</comment>
<dbReference type="Gene3D" id="3.10.105.10">
    <property type="entry name" value="Dipeptide-binding Protein, Domain 3"/>
    <property type="match status" value="1"/>
</dbReference>
<sequence length="223" mass="25494">MTSIVLRDTAEPAYTMIPPTLPGYVGGKYRHIQQHNPAKAKRLLTEAGYPDGRGFPKTEMWLRQATPNIKSAALAIQGMLKSTLGINIAVRDQEQKLFTDNMVNRHIPMGIIGYTYDYPDPSDMLGLVWHSQPIGYGRHDWKNNRFDELVDHGAIELDPSKREQIYDEAERVLAEDVGGVFLFHNLAVELRKRWVKGIKQDRWGNYPLTVQNTTFMDVYIGKH</sequence>
<dbReference type="InterPro" id="IPR039424">
    <property type="entry name" value="SBP_5"/>
</dbReference>
<feature type="domain" description="Solute-binding protein family 5" evidence="5">
    <location>
        <begin position="2"/>
        <end position="134"/>
    </location>
</feature>
<evidence type="ECO:0000256" key="2">
    <source>
        <dbReference type="ARBA" id="ARBA00005695"/>
    </source>
</evidence>
<comment type="subcellular location">
    <subcellularLocation>
        <location evidence="1">Cell envelope</location>
    </subcellularLocation>
</comment>
<dbReference type="GO" id="GO:0030313">
    <property type="term" value="C:cell envelope"/>
    <property type="evidence" value="ECO:0007669"/>
    <property type="project" value="UniProtKB-SubCell"/>
</dbReference>
<evidence type="ECO:0000256" key="1">
    <source>
        <dbReference type="ARBA" id="ARBA00004196"/>
    </source>
</evidence>
<accession>A0A382QTU8</accession>
<dbReference type="PANTHER" id="PTHR30290:SF10">
    <property type="entry name" value="PERIPLASMIC OLIGOPEPTIDE-BINDING PROTEIN-RELATED"/>
    <property type="match status" value="1"/>
</dbReference>
<evidence type="ECO:0000256" key="4">
    <source>
        <dbReference type="ARBA" id="ARBA00022729"/>
    </source>
</evidence>
<evidence type="ECO:0000259" key="5">
    <source>
        <dbReference type="Pfam" id="PF00496"/>
    </source>
</evidence>
<keyword evidence="3" id="KW-0813">Transport</keyword>
<organism evidence="6">
    <name type="scientific">marine metagenome</name>
    <dbReference type="NCBI Taxonomy" id="408172"/>
    <lineage>
        <taxon>unclassified sequences</taxon>
        <taxon>metagenomes</taxon>
        <taxon>ecological metagenomes</taxon>
    </lineage>
</organism>
<name>A0A382QTU8_9ZZZZ</name>
<gene>
    <name evidence="6" type="ORF">METZ01_LOCUS341788</name>
</gene>
<dbReference type="AlphaFoldDB" id="A0A382QTU8"/>
<reference evidence="6" key="1">
    <citation type="submission" date="2018-05" db="EMBL/GenBank/DDBJ databases">
        <authorList>
            <person name="Lanie J.A."/>
            <person name="Ng W.-L."/>
            <person name="Kazmierczak K.M."/>
            <person name="Andrzejewski T.M."/>
            <person name="Davidsen T.M."/>
            <person name="Wayne K.J."/>
            <person name="Tettelin H."/>
            <person name="Glass J.I."/>
            <person name="Rusch D."/>
            <person name="Podicherti R."/>
            <person name="Tsui H.-C.T."/>
            <person name="Winkler M.E."/>
        </authorList>
    </citation>
    <scope>NUCLEOTIDE SEQUENCE</scope>
</reference>
<dbReference type="PANTHER" id="PTHR30290">
    <property type="entry name" value="PERIPLASMIC BINDING COMPONENT OF ABC TRANSPORTER"/>
    <property type="match status" value="1"/>
</dbReference>
<dbReference type="Pfam" id="PF00496">
    <property type="entry name" value="SBP_bac_5"/>
    <property type="match status" value="1"/>
</dbReference>
<proteinExistence type="inferred from homology"/>
<keyword evidence="4" id="KW-0732">Signal</keyword>
<dbReference type="GO" id="GO:1904680">
    <property type="term" value="F:peptide transmembrane transporter activity"/>
    <property type="evidence" value="ECO:0007669"/>
    <property type="project" value="TreeGrafter"/>
</dbReference>
<dbReference type="EMBL" id="UINC01116887">
    <property type="protein sequence ID" value="SVC88934.1"/>
    <property type="molecule type" value="Genomic_DNA"/>
</dbReference>
<evidence type="ECO:0000256" key="3">
    <source>
        <dbReference type="ARBA" id="ARBA00022448"/>
    </source>
</evidence>
<dbReference type="InterPro" id="IPR000914">
    <property type="entry name" value="SBP_5_dom"/>
</dbReference>
<dbReference type="Gene3D" id="3.40.190.10">
    <property type="entry name" value="Periplasmic binding protein-like II"/>
    <property type="match status" value="1"/>
</dbReference>
<protein>
    <recommendedName>
        <fullName evidence="5">Solute-binding protein family 5 domain-containing protein</fullName>
    </recommendedName>
</protein>
<evidence type="ECO:0000313" key="6">
    <source>
        <dbReference type="EMBL" id="SVC88934.1"/>
    </source>
</evidence>
<dbReference type="GO" id="GO:0015833">
    <property type="term" value="P:peptide transport"/>
    <property type="evidence" value="ECO:0007669"/>
    <property type="project" value="TreeGrafter"/>
</dbReference>